<name>A0A853F7K8_9GAMM</name>
<comment type="caution">
    <text evidence="1">The sequence shown here is derived from an EMBL/GenBank/DDBJ whole genome shotgun (WGS) entry which is preliminary data.</text>
</comment>
<dbReference type="AlphaFoldDB" id="A0A853F7K8"/>
<dbReference type="EMBL" id="JACCHT010000001">
    <property type="protein sequence ID" value="NYT27705.1"/>
    <property type="molecule type" value="Genomic_DNA"/>
</dbReference>
<evidence type="ECO:0000313" key="2">
    <source>
        <dbReference type="Proteomes" id="UP000568751"/>
    </source>
</evidence>
<reference evidence="1 2" key="1">
    <citation type="submission" date="2020-05" db="EMBL/GenBank/DDBJ databases">
        <title>Horizontal transmission and recombination maintain forever young bacterial symbiont genomes.</title>
        <authorList>
            <person name="Russell S.L."/>
            <person name="Pepper-Tunick E."/>
            <person name="Svedberg J."/>
            <person name="Byrne A."/>
            <person name="Ruelas Castillo J."/>
            <person name="Vollmers C."/>
            <person name="Beinart R.A."/>
            <person name="Corbett-Detig R."/>
        </authorList>
    </citation>
    <scope>NUCLEOTIDE SEQUENCE [LARGE SCALE GENOMIC DNA]</scope>
    <source>
        <strain evidence="1">455</strain>
    </source>
</reference>
<protein>
    <submittedName>
        <fullName evidence="1">Uncharacterized protein</fullName>
    </submittedName>
</protein>
<proteinExistence type="predicted"/>
<evidence type="ECO:0000313" key="1">
    <source>
        <dbReference type="EMBL" id="NYT27705.1"/>
    </source>
</evidence>
<organism evidence="1 2">
    <name type="scientific">Candidatus Thiodubiliella endoseptemdiera</name>
    <dbReference type="NCBI Taxonomy" id="2738886"/>
    <lineage>
        <taxon>Bacteria</taxon>
        <taxon>Pseudomonadati</taxon>
        <taxon>Pseudomonadota</taxon>
        <taxon>Gammaproteobacteria</taxon>
        <taxon>Candidatus Pseudothioglobaceae</taxon>
        <taxon>Candidatus Thiodubiliella</taxon>
    </lineage>
</organism>
<accession>A0A853F7K8</accession>
<sequence>MQYEIDLKLDKPTLEKLIEEGFSLQVFKGANNVAKDAAKVAVWKSVEELLELNTIKWEEDYAGYFTATVLKDEAVIEATDFSSLKLGDLYTLNSDGEGIVSKGERSDSFNYAMEQQRIPEDQFYCGLGSIADNKISPFVAINIAPQFFVQLEPHEKILLMFSQQPREIGTITVQSESKAILIDFPTDKRKIELSFDENTGWLPSDPADPRVTFLILPLILLMKFAISHLKMNKLIETFA</sequence>
<dbReference type="Proteomes" id="UP000568751">
    <property type="component" value="Unassembled WGS sequence"/>
</dbReference>
<gene>
    <name evidence="1" type="ORF">H0A76_07275</name>
</gene>